<dbReference type="EMBL" id="JBHSOC010000058">
    <property type="protein sequence ID" value="MFC5644943.1"/>
    <property type="molecule type" value="Genomic_DNA"/>
</dbReference>
<evidence type="ECO:0000256" key="5">
    <source>
        <dbReference type="SAM" id="SignalP"/>
    </source>
</evidence>
<dbReference type="InterPro" id="IPR036962">
    <property type="entry name" value="Glyco_hydro_3_N_sf"/>
</dbReference>
<dbReference type="Pfam" id="PF00933">
    <property type="entry name" value="Glyco_hydro_3"/>
    <property type="match status" value="1"/>
</dbReference>
<comment type="caution">
    <text evidence="7">The sequence shown here is derived from an EMBL/GenBank/DDBJ whole genome shotgun (WGS) entry which is preliminary data.</text>
</comment>
<dbReference type="Gene3D" id="3.20.20.300">
    <property type="entry name" value="Glycoside hydrolase, family 3, N-terminal domain"/>
    <property type="match status" value="1"/>
</dbReference>
<dbReference type="PROSITE" id="PS51257">
    <property type="entry name" value="PROKAR_LIPOPROTEIN"/>
    <property type="match status" value="1"/>
</dbReference>
<keyword evidence="2 7" id="KW-0378">Hydrolase</keyword>
<feature type="signal peptide" evidence="5">
    <location>
        <begin position="1"/>
        <end position="24"/>
    </location>
</feature>
<dbReference type="InterPro" id="IPR050226">
    <property type="entry name" value="NagZ_Beta-hexosaminidase"/>
</dbReference>
<feature type="region of interest" description="Disordered" evidence="4">
    <location>
        <begin position="18"/>
        <end position="80"/>
    </location>
</feature>
<dbReference type="InterPro" id="IPR001764">
    <property type="entry name" value="Glyco_hydro_3_N"/>
</dbReference>
<evidence type="ECO:0000256" key="1">
    <source>
        <dbReference type="ARBA" id="ARBA00005336"/>
    </source>
</evidence>
<keyword evidence="3" id="KW-0326">Glycosidase</keyword>
<dbReference type="SUPFAM" id="SSF51445">
    <property type="entry name" value="(Trans)glycosidases"/>
    <property type="match status" value="1"/>
</dbReference>
<keyword evidence="5" id="KW-0732">Signal</keyword>
<dbReference type="PANTHER" id="PTHR30480:SF14">
    <property type="entry name" value="HYDROLASE, PUTATIVE (AFU_ORTHOLOGUE AFUA_4G13770)-RELATED"/>
    <property type="match status" value="1"/>
</dbReference>
<evidence type="ECO:0000256" key="3">
    <source>
        <dbReference type="ARBA" id="ARBA00023295"/>
    </source>
</evidence>
<evidence type="ECO:0000256" key="2">
    <source>
        <dbReference type="ARBA" id="ARBA00022801"/>
    </source>
</evidence>
<keyword evidence="8" id="KW-1185">Reference proteome</keyword>
<feature type="chain" id="PRO_5046635496" evidence="5">
    <location>
        <begin position="25"/>
        <end position="409"/>
    </location>
</feature>
<feature type="compositionally biased region" description="Pro residues" evidence="4">
    <location>
        <begin position="55"/>
        <end position="66"/>
    </location>
</feature>
<dbReference type="GO" id="GO:0016787">
    <property type="term" value="F:hydrolase activity"/>
    <property type="evidence" value="ECO:0007669"/>
    <property type="project" value="UniProtKB-KW"/>
</dbReference>
<gene>
    <name evidence="7" type="ORF">ACFPZF_26750</name>
</gene>
<feature type="compositionally biased region" description="Low complexity" evidence="4">
    <location>
        <begin position="26"/>
        <end position="54"/>
    </location>
</feature>
<evidence type="ECO:0000256" key="4">
    <source>
        <dbReference type="SAM" id="MobiDB-lite"/>
    </source>
</evidence>
<accession>A0ABW0VHD2</accession>
<feature type="compositionally biased region" description="Low complexity" evidence="4">
    <location>
        <begin position="67"/>
        <end position="78"/>
    </location>
</feature>
<name>A0ABW0VHD2_9ACTN</name>
<evidence type="ECO:0000259" key="6">
    <source>
        <dbReference type="Pfam" id="PF00933"/>
    </source>
</evidence>
<evidence type="ECO:0000313" key="8">
    <source>
        <dbReference type="Proteomes" id="UP001596066"/>
    </source>
</evidence>
<reference evidence="8" key="1">
    <citation type="journal article" date="2019" name="Int. J. Syst. Evol. Microbiol.">
        <title>The Global Catalogue of Microorganisms (GCM) 10K type strain sequencing project: providing services to taxonomists for standard genome sequencing and annotation.</title>
        <authorList>
            <consortium name="The Broad Institute Genomics Platform"/>
            <consortium name="The Broad Institute Genome Sequencing Center for Infectious Disease"/>
            <person name="Wu L."/>
            <person name="Ma J."/>
        </authorList>
    </citation>
    <scope>NUCLEOTIDE SEQUENCE [LARGE SCALE GENOMIC DNA]</scope>
    <source>
        <strain evidence="8">CGMCC 4.1622</strain>
    </source>
</reference>
<evidence type="ECO:0000313" key="7">
    <source>
        <dbReference type="EMBL" id="MFC5644943.1"/>
    </source>
</evidence>
<feature type="domain" description="Glycoside hydrolase family 3 N-terminal" evidence="6">
    <location>
        <begin position="100"/>
        <end position="402"/>
    </location>
</feature>
<dbReference type="Proteomes" id="UP001596066">
    <property type="component" value="Unassembled WGS sequence"/>
</dbReference>
<organism evidence="7 8">
    <name type="scientific">Kitasatospora cinereorecta</name>
    <dbReference type="NCBI Taxonomy" id="285560"/>
    <lineage>
        <taxon>Bacteria</taxon>
        <taxon>Bacillati</taxon>
        <taxon>Actinomycetota</taxon>
        <taxon>Actinomycetes</taxon>
        <taxon>Kitasatosporales</taxon>
        <taxon>Streptomycetaceae</taxon>
        <taxon>Kitasatospora</taxon>
    </lineage>
</organism>
<dbReference type="PANTHER" id="PTHR30480">
    <property type="entry name" value="BETA-HEXOSAMINIDASE-RELATED"/>
    <property type="match status" value="1"/>
</dbReference>
<dbReference type="InterPro" id="IPR017853">
    <property type="entry name" value="GH"/>
</dbReference>
<dbReference type="RefSeq" id="WP_346141587.1">
    <property type="nucleotide sequence ID" value="NZ_BAAAUA010000005.1"/>
</dbReference>
<proteinExistence type="inferred from homology"/>
<comment type="similarity">
    <text evidence="1">Belongs to the glycosyl hydrolase 3 family.</text>
</comment>
<protein>
    <submittedName>
        <fullName evidence="7">Glycoside hydrolase family 3 N-terminal domain-containing protein</fullName>
    </submittedName>
</protein>
<sequence>MGFRWLVAGAVLLLAACSSGSGGGAPSSSGTPSAPPTSASASASPPTSAAGTPTPTTPASPTPASPSPTRSTPPAASPEQLAGRRVVYSYPGPTPPEALLQAVREGRVAGVIFFSENVPDPQTLRTAVDRLRRAQAQSPGGGPLLLMTDQEGGRVRRLPGAPEESARQVGLSADPVAAAQRTGAAAGANLASYGLNLNLAPVLDVFSTPGDFSDSLGRSYSDDPVTVGRLGSAFIRSQQATGVAATAKHFPGLGTAPAGANTDTGPVVLPASAARLRGVDEVPYGPAVAAGVKLVMLSWAVYPALDGSRPAGLSPTVVQGELRGRLAFRGVTVSDALEAQALSAYGGTGARAVGAAKAGVDLLLCSARDVAQGDAAAAALAAGLRDGSLDRAQFDAAVARVDALRGGLH</sequence>